<evidence type="ECO:0000256" key="1">
    <source>
        <dbReference type="SAM" id="Phobius"/>
    </source>
</evidence>
<dbReference type="EMBL" id="VJXR01000108">
    <property type="protein sequence ID" value="TRW43057.1"/>
    <property type="molecule type" value="Genomic_DNA"/>
</dbReference>
<sequence length="206" mass="21076">MPATATPDAEQQRAVRRRRLQQRQTVIFGGLIAVMLVIGLIAAAMWAGMLPAPFSREFTSASPTEENLVTPCVPEGATPVAFPDVTANVYNGTDRRGLAGATATSLGQLGVVVNQQANWPQGTYSGAVQIVVGPLGVTAGHSVARIFPGAVVTLDGSRTDETIDIVLGATYESMLPAEEIAALDPAAPLVSPDGCTPVASAGGAPA</sequence>
<evidence type="ECO:0000313" key="4">
    <source>
        <dbReference type="Proteomes" id="UP000318693"/>
    </source>
</evidence>
<evidence type="ECO:0000259" key="2">
    <source>
        <dbReference type="Pfam" id="PF13399"/>
    </source>
</evidence>
<organism evidence="3 4">
    <name type="scientific">Georgenia yuyongxinii</name>
    <dbReference type="NCBI Taxonomy" id="2589797"/>
    <lineage>
        <taxon>Bacteria</taxon>
        <taxon>Bacillati</taxon>
        <taxon>Actinomycetota</taxon>
        <taxon>Actinomycetes</taxon>
        <taxon>Micrococcales</taxon>
        <taxon>Bogoriellaceae</taxon>
        <taxon>Georgenia</taxon>
    </lineage>
</organism>
<accession>A0A552WJY8</accession>
<dbReference type="Proteomes" id="UP000318693">
    <property type="component" value="Unassembled WGS sequence"/>
</dbReference>
<comment type="caution">
    <text evidence="3">The sequence shown here is derived from an EMBL/GenBank/DDBJ whole genome shotgun (WGS) entry which is preliminary data.</text>
</comment>
<dbReference type="InterPro" id="IPR027381">
    <property type="entry name" value="LytR/CpsA/Psr_C"/>
</dbReference>
<dbReference type="Pfam" id="PF13399">
    <property type="entry name" value="LytR_C"/>
    <property type="match status" value="1"/>
</dbReference>
<gene>
    <name evidence="3" type="ORF">FJ693_19130</name>
</gene>
<keyword evidence="1" id="KW-0472">Membrane</keyword>
<feature type="domain" description="LytR/CpsA/Psr regulator C-terminal" evidence="2">
    <location>
        <begin position="84"/>
        <end position="171"/>
    </location>
</feature>
<dbReference type="RefSeq" id="WP_143420028.1">
    <property type="nucleotide sequence ID" value="NZ_VJXR01000108.1"/>
</dbReference>
<keyword evidence="1" id="KW-0812">Transmembrane</keyword>
<name>A0A552WJY8_9MICO</name>
<evidence type="ECO:0000313" key="3">
    <source>
        <dbReference type="EMBL" id="TRW43057.1"/>
    </source>
</evidence>
<feature type="transmembrane region" description="Helical" evidence="1">
    <location>
        <begin position="26"/>
        <end position="49"/>
    </location>
</feature>
<proteinExistence type="predicted"/>
<dbReference type="Gene3D" id="3.30.70.2390">
    <property type="match status" value="1"/>
</dbReference>
<keyword evidence="1" id="KW-1133">Transmembrane helix</keyword>
<reference evidence="3 4" key="1">
    <citation type="submission" date="2019-07" db="EMBL/GenBank/DDBJ databases">
        <title>Georgenia wutianyii sp. nov. and Georgenia *** sp. nov. isolated from plateau pika (Ochotona curzoniae) in the Qinghai-Tibet plateau of China.</title>
        <authorList>
            <person name="Tian Z."/>
        </authorList>
    </citation>
    <scope>NUCLEOTIDE SEQUENCE [LARGE SCALE GENOMIC DNA]</scope>
    <source>
        <strain evidence="3 4">Z446</strain>
    </source>
</reference>
<dbReference type="AlphaFoldDB" id="A0A552WJY8"/>
<keyword evidence="4" id="KW-1185">Reference proteome</keyword>
<protein>
    <submittedName>
        <fullName evidence="3">LytR family transcriptional regulator</fullName>
    </submittedName>
</protein>